<accession>A0AA38FRX1</accession>
<protein>
    <submittedName>
        <fullName evidence="1">Uncharacterized protein</fullName>
    </submittedName>
</protein>
<gene>
    <name evidence="1" type="ORF">KI387_037147</name>
</gene>
<feature type="non-terminal residue" evidence="1">
    <location>
        <position position="65"/>
    </location>
</feature>
<name>A0AA38FRX1_TAXCH</name>
<organism evidence="1 2">
    <name type="scientific">Taxus chinensis</name>
    <name type="common">Chinese yew</name>
    <name type="synonym">Taxus wallichiana var. chinensis</name>
    <dbReference type="NCBI Taxonomy" id="29808"/>
    <lineage>
        <taxon>Eukaryota</taxon>
        <taxon>Viridiplantae</taxon>
        <taxon>Streptophyta</taxon>
        <taxon>Embryophyta</taxon>
        <taxon>Tracheophyta</taxon>
        <taxon>Spermatophyta</taxon>
        <taxon>Pinopsida</taxon>
        <taxon>Pinidae</taxon>
        <taxon>Conifers II</taxon>
        <taxon>Cupressales</taxon>
        <taxon>Taxaceae</taxon>
        <taxon>Taxus</taxon>
    </lineage>
</organism>
<dbReference type="AlphaFoldDB" id="A0AA38FRX1"/>
<evidence type="ECO:0000313" key="1">
    <source>
        <dbReference type="EMBL" id="KAH9309236.1"/>
    </source>
</evidence>
<reference evidence="1 2" key="1">
    <citation type="journal article" date="2021" name="Nat. Plants">
        <title>The Taxus genome provides insights into paclitaxel biosynthesis.</title>
        <authorList>
            <person name="Xiong X."/>
            <person name="Gou J."/>
            <person name="Liao Q."/>
            <person name="Li Y."/>
            <person name="Zhou Q."/>
            <person name="Bi G."/>
            <person name="Li C."/>
            <person name="Du R."/>
            <person name="Wang X."/>
            <person name="Sun T."/>
            <person name="Guo L."/>
            <person name="Liang H."/>
            <person name="Lu P."/>
            <person name="Wu Y."/>
            <person name="Zhang Z."/>
            <person name="Ro D.K."/>
            <person name="Shang Y."/>
            <person name="Huang S."/>
            <person name="Yan J."/>
        </authorList>
    </citation>
    <scope>NUCLEOTIDE SEQUENCE [LARGE SCALE GENOMIC DNA]</scope>
    <source>
        <strain evidence="1">Ta-2019</strain>
    </source>
</reference>
<keyword evidence="2" id="KW-1185">Reference proteome</keyword>
<evidence type="ECO:0000313" key="2">
    <source>
        <dbReference type="Proteomes" id="UP000824469"/>
    </source>
</evidence>
<dbReference type="Proteomes" id="UP000824469">
    <property type="component" value="Unassembled WGS sequence"/>
</dbReference>
<sequence>MFGHVDERGGSSIVDVSLSALKYFSNDVGGIEEEGYNGVVVMIVDVVGVGKSTERGTSMESKDSM</sequence>
<dbReference type="EMBL" id="JAHRHJ020000007">
    <property type="protein sequence ID" value="KAH9309236.1"/>
    <property type="molecule type" value="Genomic_DNA"/>
</dbReference>
<comment type="caution">
    <text evidence="1">The sequence shown here is derived from an EMBL/GenBank/DDBJ whole genome shotgun (WGS) entry which is preliminary data.</text>
</comment>
<proteinExistence type="predicted"/>